<reference evidence="2 3" key="1">
    <citation type="submission" date="2017-05" db="EMBL/GenBank/DDBJ databases">
        <title>The genome sequence of Geobacillus uzenensis BGSC 92A1.</title>
        <authorList>
            <person name="Ramaloko W.T."/>
            <person name="Koen N."/>
            <person name="Polliack S."/>
            <person name="Aliyu H."/>
            <person name="Lebre P."/>
            <person name="Mohr T."/>
            <person name="Oswald F."/>
            <person name="Zwick M."/>
            <person name="Neumann A."/>
            <person name="Syldatk C."/>
            <person name="Cowan D."/>
            <person name="De Maayer P."/>
        </authorList>
    </citation>
    <scope>NUCLEOTIDE SEQUENCE [LARGE SCALE GENOMIC DNA]</scope>
    <source>
        <strain evidence="2 3">BGSC 92A1</strain>
    </source>
</reference>
<feature type="domain" description="DUF4277" evidence="1">
    <location>
        <begin position="12"/>
        <end position="60"/>
    </location>
</feature>
<dbReference type="InterPro" id="IPR025457">
    <property type="entry name" value="DUF4277"/>
</dbReference>
<proteinExistence type="predicted"/>
<evidence type="ECO:0000313" key="3">
    <source>
        <dbReference type="Proteomes" id="UP000198364"/>
    </source>
</evidence>
<evidence type="ECO:0000313" key="2">
    <source>
        <dbReference type="EMBL" id="OXB90628.1"/>
    </source>
</evidence>
<comment type="caution">
    <text evidence="2">The sequence shown here is derived from an EMBL/GenBank/DDBJ whole genome shotgun (WGS) entry which is preliminary data.</text>
</comment>
<name>A0ABX4DJ96_9BACL</name>
<dbReference type="Proteomes" id="UP000198364">
    <property type="component" value="Unassembled WGS sequence"/>
</dbReference>
<keyword evidence="3" id="KW-1185">Reference proteome</keyword>
<evidence type="ECO:0000259" key="1">
    <source>
        <dbReference type="Pfam" id="PF14104"/>
    </source>
</evidence>
<sequence length="80" mass="9089">MNVQVKKVYRNYYLNIISALFKKLGLPQLIDHLVPVDPQCQTRVSDAVQAIIYKSYGTTSDGKKRIAIARRVGQKVILKN</sequence>
<dbReference type="Pfam" id="PF14104">
    <property type="entry name" value="DUF4277"/>
    <property type="match status" value="1"/>
</dbReference>
<organism evidence="2 3">
    <name type="scientific">Geobacillus uzenensis</name>
    <dbReference type="NCBI Taxonomy" id="129339"/>
    <lineage>
        <taxon>Bacteria</taxon>
        <taxon>Bacillati</taxon>
        <taxon>Bacillota</taxon>
        <taxon>Bacilli</taxon>
        <taxon>Bacillales</taxon>
        <taxon>Anoxybacillaceae</taxon>
        <taxon>Geobacillus</taxon>
    </lineage>
</organism>
<dbReference type="EMBL" id="NEWL01000002">
    <property type="protein sequence ID" value="OXB90628.1"/>
    <property type="molecule type" value="Genomic_DNA"/>
</dbReference>
<gene>
    <name evidence="2" type="ORF">B9L21_01785</name>
</gene>
<protein>
    <recommendedName>
        <fullName evidence="1">DUF4277 domain-containing protein</fullName>
    </recommendedName>
</protein>
<accession>A0ABX4DJ96</accession>